<dbReference type="EMBL" id="RAWG01000299">
    <property type="protein sequence ID" value="RKH36417.1"/>
    <property type="molecule type" value="Genomic_DNA"/>
</dbReference>
<protein>
    <recommendedName>
        <fullName evidence="4">Lipoprotein</fullName>
    </recommendedName>
</protein>
<dbReference type="RefSeq" id="WP_120629179.1">
    <property type="nucleotide sequence ID" value="NZ_RAWG01000299.1"/>
</dbReference>
<dbReference type="PROSITE" id="PS51257">
    <property type="entry name" value="PROKAR_LIPOPROTEIN"/>
    <property type="match status" value="1"/>
</dbReference>
<dbReference type="AlphaFoldDB" id="A0A3A8MVV9"/>
<keyword evidence="1" id="KW-0732">Signal</keyword>
<accession>A0A3A8MVV9</accession>
<name>A0A3A8MVV9_9BACT</name>
<gene>
    <name evidence="2" type="ORF">D7X12_32865</name>
</gene>
<sequence>MASLLRPWLAVVVLSAGASGCATLGGARDKDLVSLRYGWPEQASMRVLHTVDVRTDWSGRQKAQRRFTMLLGPVDAEGQRRLVIRDVEIIEAPFPAFVEPLATAIIDAQGDFQGIDPLEDSRSQAFLDALPLSPRKKAQVTAGLTAGLERDARDKWNQWVGSWHGARLKPGKLEVIEMTMDVGSGRKSTQAVPAEERQRLDMGVPCSDADPEPRCARLHVVREPVGQTDDTPGRFARVELELVTDPTTLLPHSSRILRMDRVDWNAPDGEPDFHESVHVEQHTFIHGADTMAGPMARVLPRQPSPTLEK</sequence>
<feature type="chain" id="PRO_5017264988" description="Lipoprotein" evidence="1">
    <location>
        <begin position="19"/>
        <end position="309"/>
    </location>
</feature>
<evidence type="ECO:0000256" key="1">
    <source>
        <dbReference type="SAM" id="SignalP"/>
    </source>
</evidence>
<evidence type="ECO:0000313" key="3">
    <source>
        <dbReference type="Proteomes" id="UP000273405"/>
    </source>
</evidence>
<dbReference type="Proteomes" id="UP000273405">
    <property type="component" value="Unassembled WGS sequence"/>
</dbReference>
<evidence type="ECO:0008006" key="4">
    <source>
        <dbReference type="Google" id="ProtNLM"/>
    </source>
</evidence>
<comment type="caution">
    <text evidence="2">The sequence shown here is derived from an EMBL/GenBank/DDBJ whole genome shotgun (WGS) entry which is preliminary data.</text>
</comment>
<reference evidence="3" key="1">
    <citation type="submission" date="2018-09" db="EMBL/GenBank/DDBJ databases">
        <authorList>
            <person name="Livingstone P.G."/>
            <person name="Whitworth D.E."/>
        </authorList>
    </citation>
    <scope>NUCLEOTIDE SEQUENCE [LARGE SCALE GENOMIC DNA]</scope>
    <source>
        <strain evidence="3">CA040B</strain>
    </source>
</reference>
<proteinExistence type="predicted"/>
<feature type="signal peptide" evidence="1">
    <location>
        <begin position="1"/>
        <end position="18"/>
    </location>
</feature>
<organism evidence="2 3">
    <name type="scientific">Corallococcus sicarius</name>
    <dbReference type="NCBI Taxonomy" id="2316726"/>
    <lineage>
        <taxon>Bacteria</taxon>
        <taxon>Pseudomonadati</taxon>
        <taxon>Myxococcota</taxon>
        <taxon>Myxococcia</taxon>
        <taxon>Myxococcales</taxon>
        <taxon>Cystobacterineae</taxon>
        <taxon>Myxococcaceae</taxon>
        <taxon>Corallococcus</taxon>
    </lineage>
</organism>
<dbReference type="OrthoDB" id="5506243at2"/>
<keyword evidence="3" id="KW-1185">Reference proteome</keyword>
<evidence type="ECO:0000313" key="2">
    <source>
        <dbReference type="EMBL" id="RKH36417.1"/>
    </source>
</evidence>